<dbReference type="AlphaFoldDB" id="A0AB39AQZ7"/>
<reference evidence="1" key="1">
    <citation type="submission" date="2024-07" db="EMBL/GenBank/DDBJ databases">
        <authorList>
            <person name="Jiang Y."/>
            <person name="Qin Q."/>
        </authorList>
    </citation>
    <scope>NUCLEOTIDE SEQUENCE</scope>
    <source>
        <strain evidence="1">SD03</strain>
    </source>
</reference>
<sequence>MKLHPKAKTALRHLIDCEKSHDVYKIFSVANEIAAEQLEKYAPEISARFDCINSQTIEEAEHADAWFNYSYKEYMIQDHHDVKHVEVFHQIHLPNELNDIPF</sequence>
<organism evidence="1">
    <name type="scientific">Pseudoalteromonas sp. SD03</name>
    <dbReference type="NCBI Taxonomy" id="3231719"/>
    <lineage>
        <taxon>Bacteria</taxon>
        <taxon>Pseudomonadati</taxon>
        <taxon>Pseudomonadota</taxon>
        <taxon>Gammaproteobacteria</taxon>
        <taxon>Alteromonadales</taxon>
        <taxon>Pseudoalteromonadaceae</taxon>
        <taxon>Pseudoalteromonas</taxon>
    </lineage>
</organism>
<name>A0AB39AQZ7_9GAMM</name>
<proteinExistence type="predicted"/>
<dbReference type="EMBL" id="CP162514">
    <property type="protein sequence ID" value="XDH87969.1"/>
    <property type="molecule type" value="Genomic_DNA"/>
</dbReference>
<gene>
    <name evidence="1" type="ORF">ABZP26_01915</name>
</gene>
<protein>
    <submittedName>
        <fullName evidence="1">Uncharacterized protein</fullName>
    </submittedName>
</protein>
<dbReference type="RefSeq" id="WP_215522019.1">
    <property type="nucleotide sequence ID" value="NZ_CP162514.1"/>
</dbReference>
<accession>A0AB39AQZ7</accession>
<evidence type="ECO:0000313" key="1">
    <source>
        <dbReference type="EMBL" id="XDH87969.1"/>
    </source>
</evidence>